<reference evidence="2" key="1">
    <citation type="journal article" date="2019" name="Int. J. Syst. Evol. Microbiol.">
        <title>The Global Catalogue of Microorganisms (GCM) 10K type strain sequencing project: providing services to taxonomists for standard genome sequencing and annotation.</title>
        <authorList>
            <consortium name="The Broad Institute Genomics Platform"/>
            <consortium name="The Broad Institute Genome Sequencing Center for Infectious Disease"/>
            <person name="Wu L."/>
            <person name="Ma J."/>
        </authorList>
    </citation>
    <scope>NUCLEOTIDE SEQUENCE [LARGE SCALE GENOMIC DNA]</scope>
    <source>
        <strain evidence="2">KCTC 12907</strain>
    </source>
</reference>
<organism evidence="1 2">
    <name type="scientific">Cohnella cellulosilytica</name>
    <dbReference type="NCBI Taxonomy" id="986710"/>
    <lineage>
        <taxon>Bacteria</taxon>
        <taxon>Bacillati</taxon>
        <taxon>Bacillota</taxon>
        <taxon>Bacilli</taxon>
        <taxon>Bacillales</taxon>
        <taxon>Paenibacillaceae</taxon>
        <taxon>Cohnella</taxon>
    </lineage>
</organism>
<evidence type="ECO:0000313" key="1">
    <source>
        <dbReference type="EMBL" id="MFC7149072.1"/>
    </source>
</evidence>
<proteinExistence type="predicted"/>
<keyword evidence="2" id="KW-1185">Reference proteome</keyword>
<dbReference type="EMBL" id="JBHTAI010000006">
    <property type="protein sequence ID" value="MFC7149072.1"/>
    <property type="molecule type" value="Genomic_DNA"/>
</dbReference>
<evidence type="ECO:0000313" key="2">
    <source>
        <dbReference type="Proteomes" id="UP001596378"/>
    </source>
</evidence>
<gene>
    <name evidence="1" type="ORF">ACFQMJ_11075</name>
</gene>
<sequence>MPLLKRCTCGEEMNLGLRTVIFAKKVNINNVPVYHCPVCGRNDVFPGVKEDVGKLVGQLGARPAPGSIPFDQVHEWAGVLSQALHDSESLQAAAIAKAAEARIDQLLDLLLIASSLEDEVWMDEIHTRLSQLSARNVP</sequence>
<comment type="caution">
    <text evidence="1">The sequence shown here is derived from an EMBL/GenBank/DDBJ whole genome shotgun (WGS) entry which is preliminary data.</text>
</comment>
<evidence type="ECO:0008006" key="3">
    <source>
        <dbReference type="Google" id="ProtNLM"/>
    </source>
</evidence>
<dbReference type="Proteomes" id="UP001596378">
    <property type="component" value="Unassembled WGS sequence"/>
</dbReference>
<accession>A0ABW2FA22</accession>
<name>A0ABW2FA22_9BACL</name>
<protein>
    <recommendedName>
        <fullName evidence="3">YgiT-type zinc finger protein</fullName>
    </recommendedName>
</protein>